<evidence type="ECO:0000313" key="2">
    <source>
        <dbReference type="Proteomes" id="UP000249282"/>
    </source>
</evidence>
<dbReference type="AlphaFoldDB" id="A0A2W5REG7"/>
<evidence type="ECO:0000313" key="1">
    <source>
        <dbReference type="EMBL" id="PZQ88841.1"/>
    </source>
</evidence>
<comment type="caution">
    <text evidence="1">The sequence shown here is derived from an EMBL/GenBank/DDBJ whole genome shotgun (WGS) entry which is preliminary data.</text>
</comment>
<gene>
    <name evidence="1" type="ORF">DI542_10025</name>
</gene>
<name>A0A2W5REG7_ACIJO</name>
<protein>
    <recommendedName>
        <fullName evidence="3">Bacteriophage protein</fullName>
    </recommendedName>
</protein>
<dbReference type="EMBL" id="QFQJ01000051">
    <property type="protein sequence ID" value="PZQ88841.1"/>
    <property type="molecule type" value="Genomic_DNA"/>
</dbReference>
<sequence length="158" mass="17520">MHKLLYCTTQSGYSAQIGDGVISQELDGGAPRFKRALKGTYHSASVRWVVKDAGYQYLMAFYRVWARNPNQRFLAKLCIDGPEVEDYQCYFSGSPNLESKEGPIYTVTAELRVKPLNIDPNLDDLIVTVATEGVDLAELLNPLDHLVNVALPDALGNL</sequence>
<organism evidence="1 2">
    <name type="scientific">Acinetobacter johnsonii</name>
    <dbReference type="NCBI Taxonomy" id="40214"/>
    <lineage>
        <taxon>Bacteria</taxon>
        <taxon>Pseudomonadati</taxon>
        <taxon>Pseudomonadota</taxon>
        <taxon>Gammaproteobacteria</taxon>
        <taxon>Moraxellales</taxon>
        <taxon>Moraxellaceae</taxon>
        <taxon>Acinetobacter</taxon>
    </lineage>
</organism>
<accession>A0A2W5REG7</accession>
<evidence type="ECO:0008006" key="3">
    <source>
        <dbReference type="Google" id="ProtNLM"/>
    </source>
</evidence>
<reference evidence="1 2" key="1">
    <citation type="submission" date="2017-11" db="EMBL/GenBank/DDBJ databases">
        <title>Infants hospitalized years apart are colonized by the same room-sourced microbial strains.</title>
        <authorList>
            <person name="Brooks B."/>
            <person name="Olm M.R."/>
            <person name="Firek B.A."/>
            <person name="Baker R."/>
            <person name="Thomas B.C."/>
            <person name="Morowitz M.J."/>
            <person name="Banfield J.F."/>
        </authorList>
    </citation>
    <scope>NUCLEOTIDE SEQUENCE [LARGE SCALE GENOMIC DNA]</scope>
    <source>
        <strain evidence="1">S2_003_000_R3_20</strain>
    </source>
</reference>
<dbReference type="Proteomes" id="UP000249282">
    <property type="component" value="Unassembled WGS sequence"/>
</dbReference>
<proteinExistence type="predicted"/>